<reference evidence="8" key="4">
    <citation type="submission" date="2021-06" db="EMBL/GenBank/DDBJ databases">
        <authorList>
            <consortium name="NCBI Pathogen Detection Project"/>
        </authorList>
    </citation>
    <scope>NUCLEOTIDE SEQUENCE</scope>
    <source>
        <strain evidence="8">HN1000</strain>
    </source>
</reference>
<reference evidence="8" key="2">
    <citation type="journal article" date="2018" name="Genome Biol.">
        <title>SKESA: strategic k-mer extension for scrupulous assemblies.</title>
        <authorList>
            <person name="Souvorov A."/>
            <person name="Agarwala R."/>
            <person name="Lipman D.J."/>
        </authorList>
    </citation>
    <scope>NUCLEOTIDE SEQUENCE</scope>
    <source>
        <strain evidence="8">HN1000</strain>
    </source>
</reference>
<evidence type="ECO:0000313" key="6">
    <source>
        <dbReference type="EMBL" id="CDS87508.1"/>
    </source>
</evidence>
<evidence type="ECO:0000259" key="4">
    <source>
        <dbReference type="PROSITE" id="PS51337"/>
    </source>
</evidence>
<dbReference type="PANTHER" id="PTHR45833:SF1">
    <property type="entry name" value="METHIONINE SYNTHASE"/>
    <property type="match status" value="1"/>
</dbReference>
<dbReference type="GO" id="GO:0046653">
    <property type="term" value="P:tetrahydrofolate metabolic process"/>
    <property type="evidence" value="ECO:0007669"/>
    <property type="project" value="TreeGrafter"/>
</dbReference>
<evidence type="ECO:0000313" key="8">
    <source>
        <dbReference type="EMBL" id="HBH1542920.1"/>
    </source>
</evidence>
<dbReference type="PROSITE" id="PS51332">
    <property type="entry name" value="B12_BINDING"/>
    <property type="match status" value="1"/>
</dbReference>
<dbReference type="EMBL" id="DAEPXK010000026">
    <property type="protein sequence ID" value="HBH1542920.1"/>
    <property type="molecule type" value="Genomic_DNA"/>
</dbReference>
<evidence type="ECO:0000313" key="13">
    <source>
        <dbReference type="Proteomes" id="UP000372533"/>
    </source>
</evidence>
<dbReference type="PROSITE" id="PS51337">
    <property type="entry name" value="B12_BINDING_NTER"/>
    <property type="match status" value="1"/>
</dbReference>
<dbReference type="Gene3D" id="3.40.50.280">
    <property type="entry name" value="Cobalamin-binding domain"/>
    <property type="match status" value="1"/>
</dbReference>
<reference evidence="10 14" key="3">
    <citation type="submission" date="2019-02" db="EMBL/GenBank/DDBJ databases">
        <authorList>
            <consortium name="Pathogen Informatics"/>
        </authorList>
    </citation>
    <scope>NUCLEOTIDE SEQUENCE [LARGE SCALE GENOMIC DNA]</scope>
    <source>
        <strain evidence="10">Clo34</strain>
        <strain evidence="14">clo34</strain>
        <strain evidence="11">Tl291</strain>
        <strain evidence="13">tl291</strain>
        <strain evidence="9 12">VRECD0157</strain>
    </source>
</reference>
<dbReference type="Proteomes" id="UP000878956">
    <property type="component" value="Unassembled WGS sequence"/>
</dbReference>
<evidence type="ECO:0000313" key="10">
    <source>
        <dbReference type="EMBL" id="VFD30958.1"/>
    </source>
</evidence>
<dbReference type="Gene3D" id="1.10.1240.10">
    <property type="entry name" value="Methionine synthase domain"/>
    <property type="match status" value="1"/>
</dbReference>
<dbReference type="Pfam" id="PF02310">
    <property type="entry name" value="B12-binding"/>
    <property type="match status" value="1"/>
</dbReference>
<dbReference type="EMBL" id="CAADAN010000003">
    <property type="protein sequence ID" value="VFD30958.1"/>
    <property type="molecule type" value="Genomic_DNA"/>
</dbReference>
<evidence type="ECO:0000313" key="14">
    <source>
        <dbReference type="Proteomes" id="UP000411588"/>
    </source>
</evidence>
<dbReference type="InterPro" id="IPR006158">
    <property type="entry name" value="Cobalamin-bd"/>
</dbReference>
<dbReference type="GO" id="GO:0046872">
    <property type="term" value="F:metal ion binding"/>
    <property type="evidence" value="ECO:0007669"/>
    <property type="project" value="UniProtKB-KW"/>
</dbReference>
<dbReference type="EMBL" id="FUPS01000017">
    <property type="protein sequence ID" value="SJT12590.1"/>
    <property type="molecule type" value="Genomic_DNA"/>
</dbReference>
<dbReference type="InterPro" id="IPR003759">
    <property type="entry name" value="Cbl-bd_cap"/>
</dbReference>
<dbReference type="GO" id="GO:0031419">
    <property type="term" value="F:cobalamin binding"/>
    <property type="evidence" value="ECO:0007669"/>
    <property type="project" value="InterPro"/>
</dbReference>
<dbReference type="SMART" id="SM01018">
    <property type="entry name" value="B12-binding_2"/>
    <property type="match status" value="1"/>
</dbReference>
<evidence type="ECO:0000313" key="7">
    <source>
        <dbReference type="EMBL" id="CDT42472.1"/>
    </source>
</evidence>
<dbReference type="KEGG" id="pdf:CD630DERM_17320"/>
<dbReference type="EMBL" id="LK933149">
    <property type="protein sequence ID" value="CDT42472.1"/>
    <property type="molecule type" value="Genomic_DNA"/>
</dbReference>
<proteinExistence type="predicted"/>
<dbReference type="EMBL" id="LK932360">
    <property type="protein sequence ID" value="CDS84155.1"/>
    <property type="molecule type" value="Genomic_DNA"/>
</dbReference>
<dbReference type="InterPro" id="IPR036594">
    <property type="entry name" value="Meth_synthase_dom"/>
</dbReference>
<evidence type="ECO:0000313" key="9">
    <source>
        <dbReference type="EMBL" id="SJT12590.1"/>
    </source>
</evidence>
<dbReference type="RefSeq" id="WP_004454419.1">
    <property type="nucleotide sequence ID" value="NZ_AP031492.1"/>
</dbReference>
<keyword evidence="2" id="KW-0170">Cobalt</keyword>
<evidence type="ECO:0000313" key="11">
    <source>
        <dbReference type="EMBL" id="VHX92822.1"/>
    </source>
</evidence>
<dbReference type="InterPro" id="IPR050554">
    <property type="entry name" value="Met_Synthase/Corrinoid"/>
</dbReference>
<dbReference type="EC" id="2.1.1.13" evidence="9 10"/>
<evidence type="ECO:0000313" key="12">
    <source>
        <dbReference type="Proteomes" id="UP000189137"/>
    </source>
</evidence>
<reference evidence="5" key="1">
    <citation type="submission" date="2014-07" db="EMBL/GenBank/DDBJ databases">
        <authorList>
            <person name="Monot Marc"/>
        </authorList>
    </citation>
    <scope>NUCLEOTIDE SEQUENCE</scope>
    <source>
        <strain evidence="7">7032989</strain>
        <strain evidence="5">7032994</strain>
    </source>
</reference>
<gene>
    <name evidence="10" type="primary">metH_1</name>
    <name evidence="9" type="synonym">metH_3</name>
    <name evidence="7" type="ORF">BN1095_470094</name>
    <name evidence="6" type="ORF">BN1096_620073</name>
    <name evidence="5" type="ORF">BN1097_250072</name>
    <name evidence="8" type="ORF">KRM00_002423</name>
    <name evidence="11" type="ORF">SAMEA1402366_00180</name>
    <name evidence="10" type="ORF">SAMEA1402399_01366</name>
    <name evidence="9" type="ORF">SAMEA3375112_03744</name>
</gene>
<dbReference type="Proteomes" id="UP000372533">
    <property type="component" value="Unassembled WGS sequence"/>
</dbReference>
<sequence>MDILDDIAECILNMGVDNIENLVKIAIDKNIDVEDIYEYGLNKGMIGALDKFENKEYYLSEVIVCTDALNKGINLLKGTGKVKKKSKGVILMSVVEGDTHEIGKNIVKVMVEATGYKVIDLGVNRKSEDIIEEAIKNNVDIIGLSSMMTTTMENMKSVIDELNMIEIDKRPKVIIGGGPVSMEFAEEIGADGYSSNAPKAVKLINKLIGGEV</sequence>
<feature type="domain" description="B12-binding N-terminal" evidence="4">
    <location>
        <begin position="1"/>
        <end position="88"/>
    </location>
</feature>
<keyword evidence="9" id="KW-0808">Transferase</keyword>
<dbReference type="InterPro" id="IPR036724">
    <property type="entry name" value="Cobalamin-bd_sf"/>
</dbReference>
<dbReference type="GO" id="GO:0050667">
    <property type="term" value="P:homocysteine metabolic process"/>
    <property type="evidence" value="ECO:0007669"/>
    <property type="project" value="TreeGrafter"/>
</dbReference>
<dbReference type="GeneID" id="66354146"/>
<evidence type="ECO:0000313" key="5">
    <source>
        <dbReference type="EMBL" id="CDS84155.1"/>
    </source>
</evidence>
<dbReference type="GO" id="GO:0005829">
    <property type="term" value="C:cytosol"/>
    <property type="evidence" value="ECO:0007669"/>
    <property type="project" value="TreeGrafter"/>
</dbReference>
<dbReference type="PANTHER" id="PTHR45833">
    <property type="entry name" value="METHIONINE SYNTHASE"/>
    <property type="match status" value="1"/>
</dbReference>
<dbReference type="Pfam" id="PF02607">
    <property type="entry name" value="B12-binding_2"/>
    <property type="match status" value="1"/>
</dbReference>
<protein>
    <submittedName>
        <fullName evidence="6 10">Cobalamin-binding protein</fullName>
        <ecNumber evidence="9 10">2.1.1.13</ecNumber>
    </submittedName>
    <submittedName>
        <fullName evidence="8">Cobalamin-dependent protein</fullName>
    </submittedName>
    <submittedName>
        <fullName evidence="9">Methionine synthase</fullName>
    </submittedName>
    <submittedName>
        <fullName evidence="5">Putative corrinoid protein</fullName>
    </submittedName>
</protein>
<dbReference type="PATRIC" id="fig|1496.1373.peg.2209"/>
<evidence type="ECO:0000259" key="3">
    <source>
        <dbReference type="PROSITE" id="PS51332"/>
    </source>
</evidence>
<name>A0A031WIT9_CLODI</name>
<dbReference type="SUPFAM" id="SSF47644">
    <property type="entry name" value="Methionine synthase domain"/>
    <property type="match status" value="1"/>
</dbReference>
<dbReference type="AlphaFoldDB" id="A0A031WIT9"/>
<dbReference type="GO" id="GO:0008705">
    <property type="term" value="F:methionine synthase activity"/>
    <property type="evidence" value="ECO:0007669"/>
    <property type="project" value="UniProtKB-EC"/>
</dbReference>
<organism evidence="5">
    <name type="scientific">Clostridioides difficile</name>
    <name type="common">Peptoclostridium difficile</name>
    <dbReference type="NCBI Taxonomy" id="1496"/>
    <lineage>
        <taxon>Bacteria</taxon>
        <taxon>Bacillati</taxon>
        <taxon>Bacillota</taxon>
        <taxon>Clostridia</taxon>
        <taxon>Peptostreptococcales</taxon>
        <taxon>Peptostreptococcaceae</taxon>
        <taxon>Clostridioides</taxon>
    </lineage>
</organism>
<dbReference type="GO" id="GO:0032259">
    <property type="term" value="P:methylation"/>
    <property type="evidence" value="ECO:0007669"/>
    <property type="project" value="UniProtKB-KW"/>
</dbReference>
<evidence type="ECO:0000256" key="1">
    <source>
        <dbReference type="ARBA" id="ARBA00022723"/>
    </source>
</evidence>
<keyword evidence="1" id="KW-0479">Metal-binding</keyword>
<keyword evidence="9" id="KW-0489">Methyltransferase</keyword>
<feature type="domain" description="B12-binding" evidence="3">
    <location>
        <begin position="87"/>
        <end position="212"/>
    </location>
</feature>
<dbReference type="EMBL" id="CAAJVP010000001">
    <property type="protein sequence ID" value="VHX92822.1"/>
    <property type="molecule type" value="Genomic_DNA"/>
</dbReference>
<dbReference type="SUPFAM" id="SSF52242">
    <property type="entry name" value="Cobalamin (vitamin B12)-binding domain"/>
    <property type="match status" value="1"/>
</dbReference>
<dbReference type="OMA" id="NAMKGGM"/>
<dbReference type="Proteomes" id="UP000189137">
    <property type="component" value="Unassembled WGS sequence"/>
</dbReference>
<dbReference type="EMBL" id="LK932516">
    <property type="protein sequence ID" value="CDS87508.1"/>
    <property type="molecule type" value="Genomic_DNA"/>
</dbReference>
<evidence type="ECO:0000256" key="2">
    <source>
        <dbReference type="ARBA" id="ARBA00023285"/>
    </source>
</evidence>
<dbReference type="Proteomes" id="UP000411588">
    <property type="component" value="Unassembled WGS sequence"/>
</dbReference>
<accession>A0A031WIT9</accession>